<dbReference type="EMBL" id="JACCFK010000001">
    <property type="protein sequence ID" value="NYI90850.1"/>
    <property type="molecule type" value="Genomic_DNA"/>
</dbReference>
<dbReference type="Pfam" id="PF00296">
    <property type="entry name" value="Bac_luciferase"/>
    <property type="match status" value="1"/>
</dbReference>
<dbReference type="InterPro" id="IPR011251">
    <property type="entry name" value="Luciferase-like_dom"/>
</dbReference>
<dbReference type="InterPro" id="IPR050564">
    <property type="entry name" value="F420-G6PD/mer"/>
</dbReference>
<evidence type="ECO:0000313" key="3">
    <source>
        <dbReference type="EMBL" id="NYI90850.1"/>
    </source>
</evidence>
<dbReference type="GO" id="GO:0016705">
    <property type="term" value="F:oxidoreductase activity, acting on paired donors, with incorporation or reduction of molecular oxygen"/>
    <property type="evidence" value="ECO:0007669"/>
    <property type="project" value="InterPro"/>
</dbReference>
<reference evidence="3 4" key="1">
    <citation type="submission" date="2020-07" db="EMBL/GenBank/DDBJ databases">
        <title>Sequencing the genomes of 1000 actinobacteria strains.</title>
        <authorList>
            <person name="Klenk H.-P."/>
        </authorList>
    </citation>
    <scope>NUCLEOTIDE SEQUENCE [LARGE SCALE GENOMIC DNA]</scope>
    <source>
        <strain evidence="3 4">DSM 104006</strain>
    </source>
</reference>
<dbReference type="SUPFAM" id="SSF51679">
    <property type="entry name" value="Bacterial luciferase-like"/>
    <property type="match status" value="1"/>
</dbReference>
<dbReference type="AlphaFoldDB" id="A0A853B789"/>
<organism evidence="3 4">
    <name type="scientific">Amycolatopsis endophytica</name>
    <dbReference type="NCBI Taxonomy" id="860233"/>
    <lineage>
        <taxon>Bacteria</taxon>
        <taxon>Bacillati</taxon>
        <taxon>Actinomycetota</taxon>
        <taxon>Actinomycetes</taxon>
        <taxon>Pseudonocardiales</taxon>
        <taxon>Pseudonocardiaceae</taxon>
        <taxon>Amycolatopsis</taxon>
    </lineage>
</organism>
<evidence type="ECO:0000313" key="4">
    <source>
        <dbReference type="Proteomes" id="UP000549616"/>
    </source>
</evidence>
<keyword evidence="1" id="KW-0560">Oxidoreductase</keyword>
<protein>
    <submittedName>
        <fullName evidence="3">Putative F420-dependent oxidoreductase</fullName>
    </submittedName>
</protein>
<gene>
    <name evidence="3" type="ORF">HNR02_004173</name>
</gene>
<proteinExistence type="predicted"/>
<keyword evidence="4" id="KW-1185">Reference proteome</keyword>
<dbReference type="PANTHER" id="PTHR43244">
    <property type="match status" value="1"/>
</dbReference>
<accession>A0A853B789</accession>
<evidence type="ECO:0000259" key="2">
    <source>
        <dbReference type="Pfam" id="PF00296"/>
    </source>
</evidence>
<dbReference type="InterPro" id="IPR036661">
    <property type="entry name" value="Luciferase-like_sf"/>
</dbReference>
<feature type="domain" description="Luciferase-like" evidence="2">
    <location>
        <begin position="21"/>
        <end position="127"/>
    </location>
</feature>
<dbReference type="PANTHER" id="PTHR43244:SF1">
    <property type="entry name" value="5,10-METHYLENETETRAHYDROMETHANOPTERIN REDUCTASE"/>
    <property type="match status" value="1"/>
</dbReference>
<dbReference type="RefSeq" id="WP_179774815.1">
    <property type="nucleotide sequence ID" value="NZ_JACCFK010000001.1"/>
</dbReference>
<comment type="caution">
    <text evidence="3">The sequence shown here is derived from an EMBL/GenBank/DDBJ whole genome shotgun (WGS) entry which is preliminary data.</text>
</comment>
<name>A0A853B789_9PSEU</name>
<sequence>MGMTELGPVGAFLPVSFTSVEPDVLRDAATRLERAGYHAAWTNEVPGKDALVQLAVLLGATSRIAFGTGIANIWAREPETAHAAADFLARAHPGRLVLGLGVGYPEQAAAAGREFGRPLATVRRYVDRMGEGPYPRILGANGPKMQALAGEIADGAFPAMLPPEGTAQVRRTLGPGKLLVAGLSVVPDRAAAAEQVAGAMNQPAFARAMAELGYAEGSDRLVDALVAHGDPAAVAARVRDHLAAGADHVALLPPAGADFAASLEHLEALAPAVLA</sequence>
<dbReference type="Gene3D" id="3.20.20.30">
    <property type="entry name" value="Luciferase-like domain"/>
    <property type="match status" value="2"/>
</dbReference>
<dbReference type="Proteomes" id="UP000549616">
    <property type="component" value="Unassembled WGS sequence"/>
</dbReference>
<evidence type="ECO:0000256" key="1">
    <source>
        <dbReference type="ARBA" id="ARBA00023002"/>
    </source>
</evidence>